<dbReference type="KEGG" id="lsz:JCM16776_0969"/>
<feature type="region of interest" description="Disordered" evidence="7">
    <location>
        <begin position="1"/>
        <end position="51"/>
    </location>
</feature>
<evidence type="ECO:0000313" key="9">
    <source>
        <dbReference type="Proteomes" id="UP000322617"/>
    </source>
</evidence>
<comment type="function">
    <text evidence="1">This subunit may be involved in monitoring complementarity of crRNA and target RNA.</text>
</comment>
<dbReference type="NCBIfam" id="TIGR01870">
    <property type="entry name" value="cas_TM1810_Csm2"/>
    <property type="match status" value="1"/>
</dbReference>
<protein>
    <recommendedName>
        <fullName evidence="3">CRISPR system Cms protein Csm2</fullName>
    </recommendedName>
    <alternativeName>
        <fullName evidence="6">CRISPR type III A-associated protein Csm2</fullName>
    </alternativeName>
</protein>
<name>A0A510JN19_9FUSO</name>
<sequence>MGNSKISLNEFKKISNSETREKKSSYQGNPRRDRNNRNYNSNQSQDSKSEIEKIMDSIKKEGYRNESKNILRKKLIFEESQKIAEELSKEKLSNSQLRAFFNEINKLKLKYIKNDRNDEKENQEELGNLAIELLILKSKLEYRRGKSGNNKLPKNFYIFMKENIDYIVNNDKKIYFKDFKTFFETVIGYTYGLGGVNNR</sequence>
<accession>A0A510JN19</accession>
<dbReference type="AlphaFoldDB" id="A0A510JN19"/>
<keyword evidence="9" id="KW-1185">Reference proteome</keyword>
<comment type="similarity">
    <text evidence="2">Belongs to the CRISPR-associated Csm2 family.</text>
</comment>
<feature type="compositionally biased region" description="Basic and acidic residues" evidence="7">
    <location>
        <begin position="10"/>
        <end position="36"/>
    </location>
</feature>
<evidence type="ECO:0000256" key="2">
    <source>
        <dbReference type="ARBA" id="ARBA00006896"/>
    </source>
</evidence>
<keyword evidence="4" id="KW-0694">RNA-binding</keyword>
<keyword evidence="5" id="KW-0051">Antiviral defense</keyword>
<evidence type="ECO:0000256" key="3">
    <source>
        <dbReference type="ARBA" id="ARBA00016118"/>
    </source>
</evidence>
<dbReference type="GO" id="GO:0051607">
    <property type="term" value="P:defense response to virus"/>
    <property type="evidence" value="ECO:0007669"/>
    <property type="project" value="UniProtKB-KW"/>
</dbReference>
<reference evidence="8 9" key="1">
    <citation type="submission" date="2019-07" db="EMBL/GenBank/DDBJ databases">
        <title>Complete Genome Sequence of Leptotrichia shahii Strain JCM 16776.</title>
        <authorList>
            <person name="Watanabe S."/>
            <person name="Cui L."/>
        </authorList>
    </citation>
    <scope>NUCLEOTIDE SEQUENCE [LARGE SCALE GENOMIC DNA]</scope>
    <source>
        <strain evidence="8 9">JCM16776</strain>
    </source>
</reference>
<dbReference type="GO" id="GO:0003723">
    <property type="term" value="F:RNA binding"/>
    <property type="evidence" value="ECO:0007669"/>
    <property type="project" value="UniProtKB-KW"/>
</dbReference>
<evidence type="ECO:0000313" key="8">
    <source>
        <dbReference type="EMBL" id="BBM40749.1"/>
    </source>
</evidence>
<dbReference type="RefSeq" id="WP_018450059.1">
    <property type="nucleotide sequence ID" value="NZ_AP019827.1"/>
</dbReference>
<evidence type="ECO:0000256" key="4">
    <source>
        <dbReference type="ARBA" id="ARBA00022884"/>
    </source>
</evidence>
<dbReference type="Proteomes" id="UP000322617">
    <property type="component" value="Chromosome"/>
</dbReference>
<evidence type="ECO:0000256" key="6">
    <source>
        <dbReference type="ARBA" id="ARBA00031723"/>
    </source>
</evidence>
<dbReference type="InterPro" id="IPR010149">
    <property type="entry name" value="CRISPR-assoc_prot_Csm2_III-A"/>
</dbReference>
<proteinExistence type="inferred from homology"/>
<dbReference type="STRING" id="1122172.GCA_000373045_00437"/>
<gene>
    <name evidence="8" type="ORF">JCM16776_0969</name>
</gene>
<dbReference type="EMBL" id="AP019827">
    <property type="protein sequence ID" value="BBM40749.1"/>
    <property type="molecule type" value="Genomic_DNA"/>
</dbReference>
<dbReference type="OrthoDB" id="1751417at2"/>
<organism evidence="8 9">
    <name type="scientific">Leptotrichia shahii</name>
    <dbReference type="NCBI Taxonomy" id="157691"/>
    <lineage>
        <taxon>Bacteria</taxon>
        <taxon>Fusobacteriati</taxon>
        <taxon>Fusobacteriota</taxon>
        <taxon>Fusobacteriia</taxon>
        <taxon>Fusobacteriales</taxon>
        <taxon>Leptotrichiaceae</taxon>
        <taxon>Leptotrichia</taxon>
    </lineage>
</organism>
<dbReference type="Pfam" id="PF03750">
    <property type="entry name" value="Csm2_III-A"/>
    <property type="match status" value="1"/>
</dbReference>
<evidence type="ECO:0000256" key="7">
    <source>
        <dbReference type="SAM" id="MobiDB-lite"/>
    </source>
</evidence>
<evidence type="ECO:0000256" key="1">
    <source>
        <dbReference type="ARBA" id="ARBA00003640"/>
    </source>
</evidence>
<evidence type="ECO:0000256" key="5">
    <source>
        <dbReference type="ARBA" id="ARBA00023118"/>
    </source>
</evidence>